<evidence type="ECO:0000256" key="8">
    <source>
        <dbReference type="SAM" id="MobiDB-lite"/>
    </source>
</evidence>
<feature type="compositionally biased region" description="Basic residues" evidence="8">
    <location>
        <begin position="665"/>
        <end position="674"/>
    </location>
</feature>
<comment type="caution">
    <text evidence="9">The sequence shown here is derived from an EMBL/GenBank/DDBJ whole genome shotgun (WGS) entry which is preliminary data.</text>
</comment>
<evidence type="ECO:0000256" key="2">
    <source>
        <dbReference type="ARBA" id="ARBA00022517"/>
    </source>
</evidence>
<feature type="compositionally biased region" description="Basic and acidic residues" evidence="8">
    <location>
        <begin position="699"/>
        <end position="713"/>
    </location>
</feature>
<feature type="compositionally biased region" description="Basic and acidic residues" evidence="8">
    <location>
        <begin position="252"/>
        <end position="262"/>
    </location>
</feature>
<evidence type="ECO:0000256" key="3">
    <source>
        <dbReference type="ARBA" id="ARBA00022552"/>
    </source>
</evidence>
<evidence type="ECO:0000256" key="6">
    <source>
        <dbReference type="ARBA" id="ARBA00029455"/>
    </source>
</evidence>
<dbReference type="PANTHER" id="PTHR17039:SF0">
    <property type="entry name" value="U3 SMALL NUCLEOLAR RIBONUCLEOPROTEIN PROTEIN MPP10"/>
    <property type="match status" value="1"/>
</dbReference>
<feature type="compositionally biased region" description="Acidic residues" evidence="8">
    <location>
        <begin position="403"/>
        <end position="416"/>
    </location>
</feature>
<gene>
    <name evidence="9" type="ORF">VN97_g3989</name>
</gene>
<evidence type="ECO:0000256" key="5">
    <source>
        <dbReference type="ARBA" id="ARBA00023274"/>
    </source>
</evidence>
<evidence type="ECO:0000313" key="9">
    <source>
        <dbReference type="EMBL" id="KAJ9489276.1"/>
    </source>
</evidence>
<dbReference type="InterPro" id="IPR012173">
    <property type="entry name" value="Mpp10"/>
</dbReference>
<name>A0AAI9TLG2_PENTH</name>
<feature type="region of interest" description="Disordered" evidence="8">
    <location>
        <begin position="252"/>
        <end position="439"/>
    </location>
</feature>
<feature type="compositionally biased region" description="Basic and acidic residues" evidence="8">
    <location>
        <begin position="293"/>
        <end position="305"/>
    </location>
</feature>
<comment type="subcellular location">
    <subcellularLocation>
        <location evidence="1 7">Nucleus</location>
        <location evidence="1 7">Nucleolus</location>
    </subcellularLocation>
</comment>
<dbReference type="AlphaFoldDB" id="A0AAI9TLG2"/>
<reference evidence="9" key="1">
    <citation type="submission" date="2015-06" db="EMBL/GenBank/DDBJ databases">
        <authorList>
            <person name="Nguyen H."/>
        </authorList>
    </citation>
    <scope>NUCLEOTIDE SEQUENCE</scope>
    <source>
        <strain evidence="9">DAOM 180753</strain>
    </source>
</reference>
<dbReference type="PANTHER" id="PTHR17039">
    <property type="entry name" value="U3 SMALL NUCLEOLAR RIBONUCLEOPROTEIN PROTEIN MPP10"/>
    <property type="match status" value="1"/>
</dbReference>
<feature type="compositionally biased region" description="Acidic residues" evidence="8">
    <location>
        <begin position="157"/>
        <end position="167"/>
    </location>
</feature>
<feature type="compositionally biased region" description="Basic and acidic residues" evidence="8">
    <location>
        <begin position="654"/>
        <end position="664"/>
    </location>
</feature>
<reference evidence="9" key="2">
    <citation type="journal article" date="2016" name="Fungal Biol.">
        <title>Ochratoxin A production by Penicillium thymicola.</title>
        <authorList>
            <person name="Nguyen H.D.T."/>
            <person name="McMullin D.R."/>
            <person name="Ponomareva E."/>
            <person name="Riley R."/>
            <person name="Pomraning K.R."/>
            <person name="Baker S.E."/>
            <person name="Seifert K.A."/>
        </authorList>
    </citation>
    <scope>NUCLEOTIDE SEQUENCE</scope>
    <source>
        <strain evidence="9">DAOM 180753</strain>
    </source>
</reference>
<feature type="compositionally biased region" description="Acidic residues" evidence="8">
    <location>
        <begin position="182"/>
        <end position="221"/>
    </location>
</feature>
<feature type="compositionally biased region" description="Basic and acidic residues" evidence="8">
    <location>
        <begin position="675"/>
        <end position="692"/>
    </location>
</feature>
<dbReference type="GO" id="GO:0006364">
    <property type="term" value="P:rRNA processing"/>
    <property type="evidence" value="ECO:0007669"/>
    <property type="project" value="UniProtKB-KW"/>
</dbReference>
<comment type="function">
    <text evidence="7">Involved in nucleolar processing of pre-18S ribosomal RNA.</text>
</comment>
<keyword evidence="5 7" id="KW-0687">Ribonucleoprotein</keyword>
<feature type="compositionally biased region" description="Basic and acidic residues" evidence="8">
    <location>
        <begin position="388"/>
        <end position="402"/>
    </location>
</feature>
<feature type="compositionally biased region" description="Acidic residues" evidence="8">
    <location>
        <begin position="269"/>
        <end position="278"/>
    </location>
</feature>
<evidence type="ECO:0000313" key="10">
    <source>
        <dbReference type="Proteomes" id="UP001227192"/>
    </source>
</evidence>
<keyword evidence="4 7" id="KW-0539">Nucleus</keyword>
<feature type="compositionally biased region" description="Basic and acidic residues" evidence="8">
    <location>
        <begin position="724"/>
        <end position="735"/>
    </location>
</feature>
<organism evidence="9 10">
    <name type="scientific">Penicillium thymicola</name>
    <dbReference type="NCBI Taxonomy" id="293382"/>
    <lineage>
        <taxon>Eukaryota</taxon>
        <taxon>Fungi</taxon>
        <taxon>Dikarya</taxon>
        <taxon>Ascomycota</taxon>
        <taxon>Pezizomycotina</taxon>
        <taxon>Eurotiomycetes</taxon>
        <taxon>Eurotiomycetidae</taxon>
        <taxon>Eurotiales</taxon>
        <taxon>Aspergillaceae</taxon>
        <taxon>Penicillium</taxon>
    </lineage>
</organism>
<dbReference type="Pfam" id="PF04006">
    <property type="entry name" value="Mpp10"/>
    <property type="match status" value="1"/>
</dbReference>
<feature type="compositionally biased region" description="Acidic residues" evidence="8">
    <location>
        <begin position="331"/>
        <end position="345"/>
    </location>
</feature>
<dbReference type="Proteomes" id="UP001227192">
    <property type="component" value="Unassembled WGS sequence"/>
</dbReference>
<dbReference type="GO" id="GO:0005732">
    <property type="term" value="C:sno(s)RNA-containing ribonucleoprotein complex"/>
    <property type="evidence" value="ECO:0007669"/>
    <property type="project" value="UniProtKB-UniRule"/>
</dbReference>
<feature type="region of interest" description="Disordered" evidence="8">
    <location>
        <begin position="652"/>
        <end position="735"/>
    </location>
</feature>
<accession>A0AAI9TLG2</accession>
<keyword evidence="2 7" id="KW-0690">Ribosome biogenesis</keyword>
<comment type="similarity">
    <text evidence="6 7">Belongs to the MPP10 family.</text>
</comment>
<proteinExistence type="inferred from homology"/>
<sequence>MKRFHQKEAITLGIPTNCLVLFTMAKGQPKSKSVSVNTTKSSEQMALSSALSSPWGFLRPTNDLHTTVVDSAKHILDSLACSVVDAQATRKQLNKKRKRSDLESDPVTQLQLKNLYVDGFTSNQIWEQATRILESTGDEIERDITLIAQHGGYMDSADSEQLEDISDPEGAQSDSDSHESMLEDPSEGSGGEDDLDEESEQEIDMGSDDEMEDIEDMDDDNSSVGSAEGEPEVFVEDKFGLNDGFFSIDDFNKQSEALERQDVTGGPEQNEDSDEEDLDWHSNPLMAGNAATIRDDKSKNSRPTEKEDESMDDSEEEGPTFGNADLHGDSDSDDEDAADMEDDEATAWVNTSDIKYADFFAPPPRKASNKKHRALPKTQPDEPAVDESDVKRAMDDVRRDLFDDADADSAEEDGENLDGSADPTAPRSTHEKQRARIADEIRRLESANVAKKEWMYTGEARAVERPVNSLIEEDLEFERIGKPVPVNTNETTEDIEELVKRRILAMEFDEVIRRRPGAEGQQAGRKPRFELDDTKPQQGLAEMYETEHLRANDPNFVDTKDRKLMREHAEITSLWNEVSSQLDTLCNWHYKPKVAQASINVVTDAPTIMMEEARPTAGGAAGGPVGLAPQEIYTPGDEGRVKGEVVLKTGASISKEEMTREQKAKNRRQNKQTQKKADAAKPTQEKTGKAAEKQQMISDLKKGGVRVIDKEGRMTNMDGGSVHEGAKNRGDNLKL</sequence>
<dbReference type="EMBL" id="LACB01000089">
    <property type="protein sequence ID" value="KAJ9489276.1"/>
    <property type="molecule type" value="Genomic_DNA"/>
</dbReference>
<dbReference type="PIRSF" id="PIRSF017300">
    <property type="entry name" value="snoRNP_Mpp10"/>
    <property type="match status" value="1"/>
</dbReference>
<keyword evidence="3 7" id="KW-0698">rRNA processing</keyword>
<protein>
    <recommendedName>
        <fullName evidence="7">U3 small nucleolar ribonucleoprotein protein MPP10</fullName>
    </recommendedName>
</protein>
<keyword evidence="10" id="KW-1185">Reference proteome</keyword>
<feature type="compositionally biased region" description="Acidic residues" evidence="8">
    <location>
        <begin position="306"/>
        <end position="318"/>
    </location>
</feature>
<feature type="compositionally biased region" description="Basic and acidic residues" evidence="8">
    <location>
        <begin position="428"/>
        <end position="439"/>
    </location>
</feature>
<evidence type="ECO:0000256" key="7">
    <source>
        <dbReference type="PIRNR" id="PIRNR017300"/>
    </source>
</evidence>
<dbReference type="GO" id="GO:0034457">
    <property type="term" value="C:Mpp10 complex"/>
    <property type="evidence" value="ECO:0007669"/>
    <property type="project" value="UniProtKB-UniRule"/>
</dbReference>
<dbReference type="GO" id="GO:0032040">
    <property type="term" value="C:small-subunit processome"/>
    <property type="evidence" value="ECO:0007669"/>
    <property type="project" value="TreeGrafter"/>
</dbReference>
<feature type="region of interest" description="Disordered" evidence="8">
    <location>
        <begin position="156"/>
        <end position="238"/>
    </location>
</feature>
<evidence type="ECO:0000256" key="1">
    <source>
        <dbReference type="ARBA" id="ARBA00004604"/>
    </source>
</evidence>
<evidence type="ECO:0000256" key="4">
    <source>
        <dbReference type="ARBA" id="ARBA00023242"/>
    </source>
</evidence>